<evidence type="ECO:0000256" key="3">
    <source>
        <dbReference type="ARBA" id="ARBA00022989"/>
    </source>
</evidence>
<feature type="domain" description="G-protein coupled receptors family 3 profile" evidence="7">
    <location>
        <begin position="509"/>
        <end position="708"/>
    </location>
</feature>
<name>A0A1Y2AKZ5_9FUNG</name>
<feature type="transmembrane region" description="Helical" evidence="5">
    <location>
        <begin position="619"/>
        <end position="640"/>
    </location>
</feature>
<gene>
    <name evidence="8" type="ORF">LY90DRAFT_675620</name>
</gene>
<dbReference type="Gene3D" id="3.40.190.10">
    <property type="entry name" value="Periplasmic binding protein-like II"/>
    <property type="match status" value="1"/>
</dbReference>
<accession>A0A1Y2AKZ5</accession>
<dbReference type="STRING" id="1754190.A0A1Y2AKZ5"/>
<comment type="caution">
    <text evidence="8">The sequence shown here is derived from an EMBL/GenBank/DDBJ whole genome shotgun (WGS) entry which is preliminary data.</text>
</comment>
<dbReference type="InterPro" id="IPR017978">
    <property type="entry name" value="GPCR_3_C"/>
</dbReference>
<feature type="transmembrane region" description="Helical" evidence="5">
    <location>
        <begin position="672"/>
        <end position="690"/>
    </location>
</feature>
<dbReference type="GO" id="GO:0016020">
    <property type="term" value="C:membrane"/>
    <property type="evidence" value="ECO:0007669"/>
    <property type="project" value="UniProtKB-SubCell"/>
</dbReference>
<dbReference type="SUPFAM" id="SSF53850">
    <property type="entry name" value="Periplasmic binding protein-like II"/>
    <property type="match status" value="1"/>
</dbReference>
<comment type="subcellular location">
    <subcellularLocation>
        <location evidence="1">Membrane</location>
        <topology evidence="1">Multi-pass membrane protein</topology>
    </subcellularLocation>
</comment>
<dbReference type="AlphaFoldDB" id="A0A1Y2AKZ5"/>
<organism evidence="8 9">
    <name type="scientific">Neocallimastix californiae</name>
    <dbReference type="NCBI Taxonomy" id="1754190"/>
    <lineage>
        <taxon>Eukaryota</taxon>
        <taxon>Fungi</taxon>
        <taxon>Fungi incertae sedis</taxon>
        <taxon>Chytridiomycota</taxon>
        <taxon>Chytridiomycota incertae sedis</taxon>
        <taxon>Neocallimastigomycetes</taxon>
        <taxon>Neocallimastigales</taxon>
        <taxon>Neocallimastigaceae</taxon>
        <taxon>Neocallimastix</taxon>
    </lineage>
</organism>
<dbReference type="OrthoDB" id="2149061at2759"/>
<dbReference type="Pfam" id="PF00003">
    <property type="entry name" value="7tm_3"/>
    <property type="match status" value="1"/>
</dbReference>
<proteinExistence type="predicted"/>
<evidence type="ECO:0000256" key="2">
    <source>
        <dbReference type="ARBA" id="ARBA00022692"/>
    </source>
</evidence>
<evidence type="ECO:0000313" key="8">
    <source>
        <dbReference type="EMBL" id="ORY23172.1"/>
    </source>
</evidence>
<dbReference type="GO" id="GO:0004930">
    <property type="term" value="F:G protein-coupled receptor activity"/>
    <property type="evidence" value="ECO:0007669"/>
    <property type="project" value="InterPro"/>
</dbReference>
<keyword evidence="4 5" id="KW-0472">Membrane</keyword>
<feature type="signal peptide" evidence="6">
    <location>
        <begin position="1"/>
        <end position="25"/>
    </location>
</feature>
<evidence type="ECO:0000256" key="4">
    <source>
        <dbReference type="ARBA" id="ARBA00023136"/>
    </source>
</evidence>
<keyword evidence="9" id="KW-1185">Reference proteome</keyword>
<evidence type="ECO:0000259" key="7">
    <source>
        <dbReference type="Pfam" id="PF00003"/>
    </source>
</evidence>
<sequence length="790" mass="93131">MFHISRVYIIHILSIIIIFIKTIQSKNTSNENTIQVLISNPNIESESYLNKYNTSIREYFISKIHENNLNIPNLLNYDIKFFYCVPEPQDGNKLSLVYKKSWNSNYIIDEDYSREFNCTLRALKDSTYDIIIVDDQFLYSEESYAENCVMKENFFMKKFVDYFVNYEDYVINDIEMKHHNKDIMKDGKLDGKGQYGLPYEIDYDVLYYHKNIKKLEDLLTKDGLFNVDPSFLESITNSTETINSDSRDDSYYKENGILSVGLRDNDELFEFFSEYVHYKWGIPKDGDPNSYNAFYQQGSDELYQSFREVILKLTGTNINKTLFTSLEEAYHSFINGEKLIYKGKASNYQLFKTMENSSIAIQPLPNYTSIIHEKFAVINNNSKKDKEILVKMALQLTSKDMQLYRAQELGTLPTFNFKNKKENHDTSNYCQKNSELCDLIEKIKPIHLPKMYLKNRYSASFVETRLVVPPAIRKFLKENNDTLIKDIFSNILDLRIFTFSNVAQFDINVLISTFSSFIVAFFLLIIVFKVYKYRKHPYLKAMSPQLSNLTIIGMILRIIFPQFYILIKTKTMCRMCFVINFFINNLIYIPMLAIIYRIYYIYTNISKVNYGKKVNDKHLLIIISIILFVIFSFFYLISFFDEFGIKTMGSAIGYRFVWCNFNYDKYQALSNIYNLLIFIVTCLASVYMLVGTRLLYIRKHISNEESFIGNNMNNDYFDHAINIIDFIPLKRNTNYLFSLCNGIKKQKYLSNDTIKSFEEGKLKLSEEDSIEQNPNNYFFNQALKKLEEEK</sequence>
<keyword evidence="6" id="KW-0732">Signal</keyword>
<feature type="transmembrane region" description="Helical" evidence="5">
    <location>
        <begin position="509"/>
        <end position="528"/>
    </location>
</feature>
<reference evidence="8 9" key="1">
    <citation type="submission" date="2016-08" db="EMBL/GenBank/DDBJ databases">
        <title>A Parts List for Fungal Cellulosomes Revealed by Comparative Genomics.</title>
        <authorList>
            <consortium name="DOE Joint Genome Institute"/>
            <person name="Haitjema C.H."/>
            <person name="Gilmore S.P."/>
            <person name="Henske J.K."/>
            <person name="Solomon K.V."/>
            <person name="De Groot R."/>
            <person name="Kuo A."/>
            <person name="Mondo S.J."/>
            <person name="Salamov A.A."/>
            <person name="Labutti K."/>
            <person name="Zhao Z."/>
            <person name="Chiniquy J."/>
            <person name="Barry K."/>
            <person name="Brewer H.M."/>
            <person name="Purvine S.O."/>
            <person name="Wright A.T."/>
            <person name="Boxma B."/>
            <person name="Van Alen T."/>
            <person name="Hackstein J.H."/>
            <person name="Baker S.E."/>
            <person name="Grigoriev I.V."/>
            <person name="O'Malley M.A."/>
        </authorList>
    </citation>
    <scope>NUCLEOTIDE SEQUENCE [LARGE SCALE GENOMIC DNA]</scope>
    <source>
        <strain evidence="8 9">G1</strain>
    </source>
</reference>
<evidence type="ECO:0000256" key="5">
    <source>
        <dbReference type="SAM" id="Phobius"/>
    </source>
</evidence>
<evidence type="ECO:0000256" key="1">
    <source>
        <dbReference type="ARBA" id="ARBA00004141"/>
    </source>
</evidence>
<feature type="transmembrane region" description="Helical" evidence="5">
    <location>
        <begin position="549"/>
        <end position="567"/>
    </location>
</feature>
<keyword evidence="2 5" id="KW-0812">Transmembrane</keyword>
<protein>
    <recommendedName>
        <fullName evidence="7">G-protein coupled receptors family 3 profile domain-containing protein</fullName>
    </recommendedName>
</protein>
<evidence type="ECO:0000313" key="9">
    <source>
        <dbReference type="Proteomes" id="UP000193920"/>
    </source>
</evidence>
<dbReference type="EMBL" id="MCOG01000237">
    <property type="protein sequence ID" value="ORY23172.1"/>
    <property type="molecule type" value="Genomic_DNA"/>
</dbReference>
<keyword evidence="3 5" id="KW-1133">Transmembrane helix</keyword>
<feature type="chain" id="PRO_5012575991" description="G-protein coupled receptors family 3 profile domain-containing protein" evidence="6">
    <location>
        <begin position="26"/>
        <end position="790"/>
    </location>
</feature>
<feature type="transmembrane region" description="Helical" evidence="5">
    <location>
        <begin position="579"/>
        <end position="599"/>
    </location>
</feature>
<evidence type="ECO:0000256" key="6">
    <source>
        <dbReference type="SAM" id="SignalP"/>
    </source>
</evidence>
<dbReference type="Proteomes" id="UP000193920">
    <property type="component" value="Unassembled WGS sequence"/>
</dbReference>